<organism evidence="1 2">
    <name type="scientific">Catharanthus roseus</name>
    <name type="common">Madagascar periwinkle</name>
    <name type="synonym">Vinca rosea</name>
    <dbReference type="NCBI Taxonomy" id="4058"/>
    <lineage>
        <taxon>Eukaryota</taxon>
        <taxon>Viridiplantae</taxon>
        <taxon>Streptophyta</taxon>
        <taxon>Embryophyta</taxon>
        <taxon>Tracheophyta</taxon>
        <taxon>Spermatophyta</taxon>
        <taxon>Magnoliopsida</taxon>
        <taxon>eudicotyledons</taxon>
        <taxon>Gunneridae</taxon>
        <taxon>Pentapetalae</taxon>
        <taxon>asterids</taxon>
        <taxon>lamiids</taxon>
        <taxon>Gentianales</taxon>
        <taxon>Apocynaceae</taxon>
        <taxon>Rauvolfioideae</taxon>
        <taxon>Vinceae</taxon>
        <taxon>Catharanthinae</taxon>
        <taxon>Catharanthus</taxon>
    </lineage>
</organism>
<dbReference type="EMBL" id="CM044702">
    <property type="protein sequence ID" value="KAI5677266.1"/>
    <property type="molecule type" value="Genomic_DNA"/>
</dbReference>
<proteinExistence type="predicted"/>
<keyword evidence="2" id="KW-1185">Reference proteome</keyword>
<evidence type="ECO:0000313" key="1">
    <source>
        <dbReference type="EMBL" id="KAI5677266.1"/>
    </source>
</evidence>
<protein>
    <submittedName>
        <fullName evidence="1">Uncharacterized protein</fullName>
    </submittedName>
</protein>
<gene>
    <name evidence="1" type="ORF">M9H77_08216</name>
</gene>
<accession>A0ACC0BX56</accession>
<sequence length="178" mass="19414">MVILPEIMSFHLLSLLWEEDERADDDGDGDDGDGDGDDDDDGGDDDDGEDAGDEEQPRKRVKASDWEQIGPAEGGPVDPKLIPSYGGHVDRGILKYRSRYMALTGWSITDAEVVSLATGTGLMHLHILPMSDRTACYIQYLLGSSLFTDKIGNIVPSRLWPLVKDARSSGKFAWSAAT</sequence>
<evidence type="ECO:0000313" key="2">
    <source>
        <dbReference type="Proteomes" id="UP001060085"/>
    </source>
</evidence>
<comment type="caution">
    <text evidence="1">The sequence shown here is derived from an EMBL/GenBank/DDBJ whole genome shotgun (WGS) entry which is preliminary data.</text>
</comment>
<dbReference type="Proteomes" id="UP001060085">
    <property type="component" value="Linkage Group LG02"/>
</dbReference>
<name>A0ACC0BX56_CATRO</name>
<reference evidence="2" key="1">
    <citation type="journal article" date="2023" name="Nat. Plants">
        <title>Single-cell RNA sequencing provides a high-resolution roadmap for understanding the multicellular compartmentation of specialized metabolism.</title>
        <authorList>
            <person name="Sun S."/>
            <person name="Shen X."/>
            <person name="Li Y."/>
            <person name="Li Y."/>
            <person name="Wang S."/>
            <person name="Li R."/>
            <person name="Zhang H."/>
            <person name="Shen G."/>
            <person name="Guo B."/>
            <person name="Wei J."/>
            <person name="Xu J."/>
            <person name="St-Pierre B."/>
            <person name="Chen S."/>
            <person name="Sun C."/>
        </authorList>
    </citation>
    <scope>NUCLEOTIDE SEQUENCE [LARGE SCALE GENOMIC DNA]</scope>
</reference>